<sequence length="134" mass="14708">MFVALRAAERQTMEAVAATGADITQAQARLMARLDHEHGSRLTDLAEQADVTKQTAGALVDQLQRGGYVTRVPDPSDGRARRVTLTARGKELADAANAVVAQVHAQWRKHLGAKAYDQMVDSLTRLREITDPYR</sequence>
<dbReference type="GO" id="GO:0003700">
    <property type="term" value="F:DNA-binding transcription factor activity"/>
    <property type="evidence" value="ECO:0007669"/>
    <property type="project" value="InterPro"/>
</dbReference>
<dbReference type="InterPro" id="IPR039422">
    <property type="entry name" value="MarR/SlyA-like"/>
</dbReference>
<dbReference type="EMBL" id="MLIH01000027">
    <property type="protein sequence ID" value="OHU09003.1"/>
    <property type="molecule type" value="Genomic_DNA"/>
</dbReference>
<evidence type="ECO:0000313" key="4">
    <source>
        <dbReference type="Proteomes" id="UP000179621"/>
    </source>
</evidence>
<feature type="domain" description="HTH marR-type" evidence="1">
    <location>
        <begin position="1"/>
        <end position="128"/>
    </location>
</feature>
<name>A0A1X0JA55_9MYCO</name>
<comment type="caution">
    <text evidence="3">The sequence shown here is derived from an EMBL/GenBank/DDBJ whole genome shotgun (WGS) entry which is preliminary data.</text>
</comment>
<dbReference type="PANTHER" id="PTHR33164">
    <property type="entry name" value="TRANSCRIPTIONAL REGULATOR, MARR FAMILY"/>
    <property type="match status" value="1"/>
</dbReference>
<dbReference type="PRINTS" id="PR00598">
    <property type="entry name" value="HTHMARR"/>
</dbReference>
<dbReference type="GO" id="GO:0006950">
    <property type="term" value="P:response to stress"/>
    <property type="evidence" value="ECO:0007669"/>
    <property type="project" value="TreeGrafter"/>
</dbReference>
<dbReference type="OrthoDB" id="122135at2"/>
<dbReference type="AlphaFoldDB" id="A0A1X0JA55"/>
<organism evidence="3 5">
    <name type="scientific">Mycobacteroides saopaulense</name>
    <dbReference type="NCBI Taxonomy" id="1578165"/>
    <lineage>
        <taxon>Bacteria</taxon>
        <taxon>Bacillati</taxon>
        <taxon>Actinomycetota</taxon>
        <taxon>Actinomycetes</taxon>
        <taxon>Mycobacteriales</taxon>
        <taxon>Mycobacteriaceae</taxon>
        <taxon>Mycobacteroides</taxon>
    </lineage>
</organism>
<dbReference type="PANTHER" id="PTHR33164:SF57">
    <property type="entry name" value="MARR-FAMILY TRANSCRIPTIONAL REGULATOR"/>
    <property type="match status" value="1"/>
</dbReference>
<reference evidence="2 4" key="1">
    <citation type="submission" date="2016-10" db="EMBL/GenBank/DDBJ databases">
        <title>Evaluation of Human, Animal and Environmental Mycobacterium chelonae Isolates by Core Genome Phylogenomic Analysis, Targeted Gene Comparison, and Anti-microbial Susceptibility Patterns: A Tale of Mistaken Identities.</title>
        <authorList>
            <person name="Fogelson S.B."/>
            <person name="Camus A.C."/>
            <person name="Lorenz W."/>
            <person name="Vasireddy R."/>
            <person name="Vasireddy S."/>
            <person name="Smith T."/>
            <person name="Brown-Elliott B.A."/>
            <person name="Wallace R.J.Jr."/>
            <person name="Hasan N.A."/>
            <person name="Reischl U."/>
            <person name="Sanchez S."/>
        </authorList>
    </citation>
    <scope>NUCLEOTIDE SEQUENCE [LARGE SCALE GENOMIC DNA]</scope>
    <source>
        <strain evidence="2 4">8528</strain>
    </source>
</reference>
<dbReference type="Gene3D" id="1.10.10.10">
    <property type="entry name" value="Winged helix-like DNA-binding domain superfamily/Winged helix DNA-binding domain"/>
    <property type="match status" value="1"/>
</dbReference>
<evidence type="ECO:0000313" key="3">
    <source>
        <dbReference type="EMBL" id="ORB59580.1"/>
    </source>
</evidence>
<proteinExistence type="predicted"/>
<dbReference type="InterPro" id="IPR000835">
    <property type="entry name" value="HTH_MarR-typ"/>
</dbReference>
<evidence type="ECO:0000313" key="2">
    <source>
        <dbReference type="EMBL" id="OHU09003.1"/>
    </source>
</evidence>
<gene>
    <name evidence="2" type="ORF">BKG73_17940</name>
    <name evidence="3" type="ORF">BST43_06130</name>
</gene>
<dbReference type="Proteomes" id="UP000179621">
    <property type="component" value="Unassembled WGS sequence"/>
</dbReference>
<dbReference type="Proteomes" id="UP000192434">
    <property type="component" value="Unassembled WGS sequence"/>
</dbReference>
<reference evidence="3 5" key="2">
    <citation type="submission" date="2016-12" db="EMBL/GenBank/DDBJ databases">
        <title>The new phylogeny of genus Mycobacterium.</title>
        <authorList>
            <person name="Tortoli E."/>
            <person name="Trovato A."/>
            <person name="Cirillo D.M."/>
        </authorList>
    </citation>
    <scope>NUCLEOTIDE SEQUENCE [LARGE SCALE GENOMIC DNA]</scope>
    <source>
        <strain evidence="3 5">CCUG 66554</strain>
    </source>
</reference>
<dbReference type="SMART" id="SM00347">
    <property type="entry name" value="HTH_MARR"/>
    <property type="match status" value="1"/>
</dbReference>
<dbReference type="InterPro" id="IPR036390">
    <property type="entry name" value="WH_DNA-bd_sf"/>
</dbReference>
<accession>A0A1X0JA55</accession>
<evidence type="ECO:0000313" key="5">
    <source>
        <dbReference type="Proteomes" id="UP000192434"/>
    </source>
</evidence>
<dbReference type="PROSITE" id="PS50995">
    <property type="entry name" value="HTH_MARR_2"/>
    <property type="match status" value="1"/>
</dbReference>
<keyword evidence="4" id="KW-1185">Reference proteome</keyword>
<dbReference type="Pfam" id="PF12802">
    <property type="entry name" value="MarR_2"/>
    <property type="match status" value="1"/>
</dbReference>
<evidence type="ECO:0000259" key="1">
    <source>
        <dbReference type="PROSITE" id="PS50995"/>
    </source>
</evidence>
<dbReference type="SUPFAM" id="SSF46785">
    <property type="entry name" value="Winged helix' DNA-binding domain"/>
    <property type="match status" value="1"/>
</dbReference>
<dbReference type="EMBL" id="MVII01000006">
    <property type="protein sequence ID" value="ORB59580.1"/>
    <property type="molecule type" value="Genomic_DNA"/>
</dbReference>
<dbReference type="InterPro" id="IPR036388">
    <property type="entry name" value="WH-like_DNA-bd_sf"/>
</dbReference>
<protein>
    <submittedName>
        <fullName evidence="3">MarR family transcriptional regulator</fullName>
    </submittedName>
</protein>